<dbReference type="OrthoDB" id="9805760at2"/>
<protein>
    <recommendedName>
        <fullName evidence="1">Fibrobacter succinogenes major paralogous domain-containing protein</fullName>
    </recommendedName>
</protein>
<evidence type="ECO:0000259" key="1">
    <source>
        <dbReference type="Pfam" id="PF09603"/>
    </source>
</evidence>
<evidence type="ECO:0000313" key="2">
    <source>
        <dbReference type="EMBL" id="TJY37067.1"/>
    </source>
</evidence>
<gene>
    <name evidence="2" type="ORF">E5167_03735</name>
</gene>
<name>A0A4U0EYG5_9FLAO</name>
<dbReference type="Proteomes" id="UP000307657">
    <property type="component" value="Unassembled WGS sequence"/>
</dbReference>
<dbReference type="EMBL" id="SUPL01000002">
    <property type="protein sequence ID" value="TJY37067.1"/>
    <property type="molecule type" value="Genomic_DNA"/>
</dbReference>
<dbReference type="InterPro" id="IPR011871">
    <property type="entry name" value="Fib_succ_major"/>
</dbReference>
<sequence length="200" mass="22644">MKKLILIVVISVSFFEITVAQKIGSYTDSRDGKTYKTVRIGDQTWLAENLAFKVEKGCWAPDNNQSNVSEYGYLYDWEAAKKAVPSGWRLPTKEDFLKLLNVYGGNESRKAYNALRVGGESNFNVKLAGSRYVEVENVYQFGKGAGIWTSNEHYKIYAWYCYFREDHGDGGGTPKYNKKAVMGTNSQKTALSVRLIKENN</sequence>
<feature type="domain" description="Fibrobacter succinogenes major paralogous" evidence="1">
    <location>
        <begin position="38"/>
        <end position="197"/>
    </location>
</feature>
<comment type="caution">
    <text evidence="2">The sequence shown here is derived from an EMBL/GenBank/DDBJ whole genome shotgun (WGS) entry which is preliminary data.</text>
</comment>
<organism evidence="2 3">
    <name type="scientific">Pontimicrobium aquaticum</name>
    <dbReference type="NCBI Taxonomy" id="2565367"/>
    <lineage>
        <taxon>Bacteria</taxon>
        <taxon>Pseudomonadati</taxon>
        <taxon>Bacteroidota</taxon>
        <taxon>Flavobacteriia</taxon>
        <taxon>Flavobacteriales</taxon>
        <taxon>Flavobacteriaceae</taxon>
        <taxon>Pontimicrobium</taxon>
    </lineage>
</organism>
<dbReference type="RefSeq" id="WP_136841191.1">
    <property type="nucleotide sequence ID" value="NZ_SUPL01000002.1"/>
</dbReference>
<dbReference type="NCBIfam" id="TIGR02145">
    <property type="entry name" value="Fib_succ_major"/>
    <property type="match status" value="1"/>
</dbReference>
<dbReference type="Pfam" id="PF09603">
    <property type="entry name" value="Fib_succ_major"/>
    <property type="match status" value="1"/>
</dbReference>
<accession>A0A4U0EYG5</accession>
<keyword evidence="3" id="KW-1185">Reference proteome</keyword>
<dbReference type="AlphaFoldDB" id="A0A4U0EYG5"/>
<reference evidence="2 3" key="1">
    <citation type="submission" date="2019-04" db="EMBL/GenBank/DDBJ databases">
        <title>Lacinutrix sp. nov., isolated from marine water.</title>
        <authorList>
            <person name="Kim W."/>
        </authorList>
    </citation>
    <scope>NUCLEOTIDE SEQUENCE [LARGE SCALE GENOMIC DNA]</scope>
    <source>
        <strain evidence="2 3">CAU 1491</strain>
    </source>
</reference>
<proteinExistence type="predicted"/>
<evidence type="ECO:0000313" key="3">
    <source>
        <dbReference type="Proteomes" id="UP000307657"/>
    </source>
</evidence>